<protein>
    <submittedName>
        <fullName evidence="1">Uncharacterized protein</fullName>
    </submittedName>
</protein>
<evidence type="ECO:0000313" key="2">
    <source>
        <dbReference type="Proteomes" id="UP001362999"/>
    </source>
</evidence>
<reference evidence="1 2" key="1">
    <citation type="journal article" date="2024" name="J Genomics">
        <title>Draft genome sequencing and assembly of Favolaschia claudopus CIRM-BRFM 2984 isolated from oak limbs.</title>
        <authorList>
            <person name="Navarro D."/>
            <person name="Drula E."/>
            <person name="Chaduli D."/>
            <person name="Cazenave R."/>
            <person name="Ahrendt S."/>
            <person name="Wang J."/>
            <person name="Lipzen A."/>
            <person name="Daum C."/>
            <person name="Barry K."/>
            <person name="Grigoriev I.V."/>
            <person name="Favel A."/>
            <person name="Rosso M.N."/>
            <person name="Martin F."/>
        </authorList>
    </citation>
    <scope>NUCLEOTIDE SEQUENCE [LARGE SCALE GENOMIC DNA]</scope>
    <source>
        <strain evidence="1 2">CIRM-BRFM 2984</strain>
    </source>
</reference>
<feature type="non-terminal residue" evidence="1">
    <location>
        <position position="1"/>
    </location>
</feature>
<gene>
    <name evidence="1" type="ORF">R3P38DRAFT_2444085</name>
</gene>
<feature type="non-terminal residue" evidence="1">
    <location>
        <position position="150"/>
    </location>
</feature>
<proteinExistence type="predicted"/>
<dbReference type="AlphaFoldDB" id="A0AAW0A0D2"/>
<organism evidence="1 2">
    <name type="scientific">Favolaschia claudopus</name>
    <dbReference type="NCBI Taxonomy" id="2862362"/>
    <lineage>
        <taxon>Eukaryota</taxon>
        <taxon>Fungi</taxon>
        <taxon>Dikarya</taxon>
        <taxon>Basidiomycota</taxon>
        <taxon>Agaricomycotina</taxon>
        <taxon>Agaricomycetes</taxon>
        <taxon>Agaricomycetidae</taxon>
        <taxon>Agaricales</taxon>
        <taxon>Marasmiineae</taxon>
        <taxon>Mycenaceae</taxon>
        <taxon>Favolaschia</taxon>
    </lineage>
</organism>
<accession>A0AAW0A0D2</accession>
<dbReference type="Proteomes" id="UP001362999">
    <property type="component" value="Unassembled WGS sequence"/>
</dbReference>
<name>A0AAW0A0D2_9AGAR</name>
<sequence>WFSQANYIFSRLGIRSNLGDCVFIEDILFKIELKRDYMIGKRKIPPEAYLFICPTHNFRVGPMAFKMPECPAYWSFDPSGIERLTAEQAFELGFPTLCFATQVHWRSYDDSVYAGLREFHQAKGFDPDSQDVARHLGHTLYQLSSAAEGP</sequence>
<evidence type="ECO:0000313" key="1">
    <source>
        <dbReference type="EMBL" id="KAK6996408.1"/>
    </source>
</evidence>
<comment type="caution">
    <text evidence="1">The sequence shown here is derived from an EMBL/GenBank/DDBJ whole genome shotgun (WGS) entry which is preliminary data.</text>
</comment>
<keyword evidence="2" id="KW-1185">Reference proteome</keyword>
<dbReference type="EMBL" id="JAWWNJ010000097">
    <property type="protein sequence ID" value="KAK6996408.1"/>
    <property type="molecule type" value="Genomic_DNA"/>
</dbReference>